<dbReference type="InterPro" id="IPR054289">
    <property type="entry name" value="DUF7025"/>
</dbReference>
<dbReference type="Pfam" id="PF00004">
    <property type="entry name" value="AAA"/>
    <property type="match status" value="1"/>
</dbReference>
<protein>
    <submittedName>
        <fullName evidence="3">P-loop containing nucleoside triphosphate hydrolase protein</fullName>
    </submittedName>
</protein>
<reference evidence="3" key="2">
    <citation type="submission" date="2023-05" db="EMBL/GenBank/DDBJ databases">
        <authorList>
            <consortium name="Lawrence Berkeley National Laboratory"/>
            <person name="Steindorff A."/>
            <person name="Hensen N."/>
            <person name="Bonometti L."/>
            <person name="Westerberg I."/>
            <person name="Brannstrom I.O."/>
            <person name="Guillou S."/>
            <person name="Cros-Aarteil S."/>
            <person name="Calhoun S."/>
            <person name="Haridas S."/>
            <person name="Kuo A."/>
            <person name="Mondo S."/>
            <person name="Pangilinan J."/>
            <person name="Riley R."/>
            <person name="Labutti K."/>
            <person name="Andreopoulos B."/>
            <person name="Lipzen A."/>
            <person name="Chen C."/>
            <person name="Yanf M."/>
            <person name="Daum C."/>
            <person name="Ng V."/>
            <person name="Clum A."/>
            <person name="Ohm R."/>
            <person name="Martin F."/>
            <person name="Silar P."/>
            <person name="Natvig D."/>
            <person name="Lalanne C."/>
            <person name="Gautier V."/>
            <person name="Ament-Velasquez S.L."/>
            <person name="Kruys A."/>
            <person name="Hutchinson M.I."/>
            <person name="Powell A.J."/>
            <person name="Barry K."/>
            <person name="Miller A.N."/>
            <person name="Grigoriev I.V."/>
            <person name="Debuchy R."/>
            <person name="Gladieux P."/>
            <person name="Thoren M.H."/>
            <person name="Johannesson H."/>
        </authorList>
    </citation>
    <scope>NUCLEOTIDE SEQUENCE</scope>
    <source>
        <strain evidence="3">CBS 532.94</strain>
    </source>
</reference>
<evidence type="ECO:0000259" key="2">
    <source>
        <dbReference type="SMART" id="SM00382"/>
    </source>
</evidence>
<sequence length="708" mass="79273">MKMPVSLTEGPGAWMLIASRDDTGQFPSSDGVEVVEVAVRAAENSGESASSAVLPSSGSNSNSKNGKLSDTVRAKTFFEGPQSRRAEGFFDWVDYPPRQQPSKSAAKAQDHVAIKVFKIKGTEKPVNSHRTSSLRYYALKIQNPLLVAALGEALKKPDIPLDASGHATFYSPFSRLYFGYDDIVAKQRALDQKDALEASLSLRLLILLLDKIFADTRARVESLRARGLMSFKFAWALFPKDTTVISWYYDRELLSKVTETRYQCLNGKRMLIIQAKVLRFDGRAFLWLDHSLTIDDFSGDRPITELDAYPLELHDAAVDVRARLTARGRRVLDYQGLTYANYTGIAIHASGRTVEKHNVDGRVLIDAVGYKKYHLVQGSCEGSDPRSMKRLSPAAQGRNKEAILALEAKEPQLMYMLPVLEGYALKNKLWVTLFVEHISTMVWNDDAFDHLVYNEQQKDLVLSFVESHSNAPRPGTGMRDVIAGKGKGLVMVLSGPPGTGKTLMAEAVADRTRRPLFHLQAEDLGISAATLGANIKKVFEMATEWNAVLLLGEAGVFMTGRYPQDIARDELVSIFLRELECFCGVIFLTTNLYSTINSAFRSHVSLHLLFSALTPEVRMLIWRKFLDRLPLTDKNNKNKLTPDREQEVGEEREELNGREIKTAVKMTKTWCDHKGYALTLSRLEDVIKVTSPFARKHSQEQNLMSLEK</sequence>
<dbReference type="SUPFAM" id="SSF52540">
    <property type="entry name" value="P-loop containing nucleoside triphosphate hydrolases"/>
    <property type="match status" value="1"/>
</dbReference>
<evidence type="ECO:0000313" key="4">
    <source>
        <dbReference type="Proteomes" id="UP001303760"/>
    </source>
</evidence>
<accession>A0AAN7HD56</accession>
<dbReference type="Pfam" id="PF22942">
    <property type="entry name" value="DUF7025"/>
    <property type="match status" value="1"/>
</dbReference>
<reference evidence="3" key="1">
    <citation type="journal article" date="2023" name="Mol. Phylogenet. Evol.">
        <title>Genome-scale phylogeny and comparative genomics of the fungal order Sordariales.</title>
        <authorList>
            <person name="Hensen N."/>
            <person name="Bonometti L."/>
            <person name="Westerberg I."/>
            <person name="Brannstrom I.O."/>
            <person name="Guillou S."/>
            <person name="Cros-Aarteil S."/>
            <person name="Calhoun S."/>
            <person name="Haridas S."/>
            <person name="Kuo A."/>
            <person name="Mondo S."/>
            <person name="Pangilinan J."/>
            <person name="Riley R."/>
            <person name="LaButti K."/>
            <person name="Andreopoulos B."/>
            <person name="Lipzen A."/>
            <person name="Chen C."/>
            <person name="Yan M."/>
            <person name="Daum C."/>
            <person name="Ng V."/>
            <person name="Clum A."/>
            <person name="Steindorff A."/>
            <person name="Ohm R.A."/>
            <person name="Martin F."/>
            <person name="Silar P."/>
            <person name="Natvig D.O."/>
            <person name="Lalanne C."/>
            <person name="Gautier V."/>
            <person name="Ament-Velasquez S.L."/>
            <person name="Kruys A."/>
            <person name="Hutchinson M.I."/>
            <person name="Powell A.J."/>
            <person name="Barry K."/>
            <person name="Miller A.N."/>
            <person name="Grigoriev I.V."/>
            <person name="Debuchy R."/>
            <person name="Gladieux P."/>
            <person name="Hiltunen Thoren M."/>
            <person name="Johannesson H."/>
        </authorList>
    </citation>
    <scope>NUCLEOTIDE SEQUENCE</scope>
    <source>
        <strain evidence="3">CBS 532.94</strain>
    </source>
</reference>
<keyword evidence="3" id="KW-0378">Hydrolase</keyword>
<dbReference type="InterPro" id="IPR003959">
    <property type="entry name" value="ATPase_AAA_core"/>
</dbReference>
<evidence type="ECO:0000256" key="1">
    <source>
        <dbReference type="SAM" id="MobiDB-lite"/>
    </source>
</evidence>
<gene>
    <name evidence="3" type="ORF">C8A03DRAFT_43117</name>
</gene>
<dbReference type="GO" id="GO:0005524">
    <property type="term" value="F:ATP binding"/>
    <property type="evidence" value="ECO:0007669"/>
    <property type="project" value="InterPro"/>
</dbReference>
<dbReference type="InterPro" id="IPR003593">
    <property type="entry name" value="AAA+_ATPase"/>
</dbReference>
<evidence type="ECO:0000313" key="3">
    <source>
        <dbReference type="EMBL" id="KAK4239223.1"/>
    </source>
</evidence>
<dbReference type="PANTHER" id="PTHR46411">
    <property type="entry name" value="FAMILY ATPASE, PUTATIVE-RELATED"/>
    <property type="match status" value="1"/>
</dbReference>
<keyword evidence="4" id="KW-1185">Reference proteome</keyword>
<dbReference type="EMBL" id="MU860069">
    <property type="protein sequence ID" value="KAK4239223.1"/>
    <property type="molecule type" value="Genomic_DNA"/>
</dbReference>
<feature type="domain" description="AAA+ ATPase" evidence="2">
    <location>
        <begin position="487"/>
        <end position="614"/>
    </location>
</feature>
<dbReference type="InterPro" id="IPR027417">
    <property type="entry name" value="P-loop_NTPase"/>
</dbReference>
<dbReference type="GO" id="GO:0016887">
    <property type="term" value="F:ATP hydrolysis activity"/>
    <property type="evidence" value="ECO:0007669"/>
    <property type="project" value="InterPro"/>
</dbReference>
<proteinExistence type="predicted"/>
<dbReference type="AlphaFoldDB" id="A0AAN7HD56"/>
<dbReference type="PANTHER" id="PTHR46411:SF3">
    <property type="entry name" value="AAA+ ATPASE DOMAIN-CONTAINING PROTEIN"/>
    <property type="match status" value="1"/>
</dbReference>
<dbReference type="SMART" id="SM00382">
    <property type="entry name" value="AAA"/>
    <property type="match status" value="1"/>
</dbReference>
<feature type="region of interest" description="Disordered" evidence="1">
    <location>
        <begin position="44"/>
        <end position="68"/>
    </location>
</feature>
<organism evidence="3 4">
    <name type="scientific">Achaetomium macrosporum</name>
    <dbReference type="NCBI Taxonomy" id="79813"/>
    <lineage>
        <taxon>Eukaryota</taxon>
        <taxon>Fungi</taxon>
        <taxon>Dikarya</taxon>
        <taxon>Ascomycota</taxon>
        <taxon>Pezizomycotina</taxon>
        <taxon>Sordariomycetes</taxon>
        <taxon>Sordariomycetidae</taxon>
        <taxon>Sordariales</taxon>
        <taxon>Chaetomiaceae</taxon>
        <taxon>Achaetomium</taxon>
    </lineage>
</organism>
<name>A0AAN7HD56_9PEZI</name>
<comment type="caution">
    <text evidence="3">The sequence shown here is derived from an EMBL/GenBank/DDBJ whole genome shotgun (WGS) entry which is preliminary data.</text>
</comment>
<dbReference type="Gene3D" id="3.40.50.300">
    <property type="entry name" value="P-loop containing nucleotide triphosphate hydrolases"/>
    <property type="match status" value="1"/>
</dbReference>
<dbReference type="Proteomes" id="UP001303760">
    <property type="component" value="Unassembled WGS sequence"/>
</dbReference>